<dbReference type="Pfam" id="PF01436">
    <property type="entry name" value="NHL"/>
    <property type="match status" value="3"/>
</dbReference>
<dbReference type="Proteomes" id="UP000001660">
    <property type="component" value="Chromosome"/>
</dbReference>
<reference evidence="5 6" key="1">
    <citation type="journal article" date="2010" name="Proc. Natl. Acad. Sci. U.S.A.">
        <title>A Nitrospira metagenome illuminates the physiology and evolution of globally important nitrite-oxidizing bacteria.</title>
        <authorList>
            <person name="Lucker S."/>
            <person name="Wagner M."/>
            <person name="Maixner F."/>
            <person name="Pelletier E."/>
            <person name="Koch H."/>
            <person name="Vacherie B."/>
            <person name="Rattei T."/>
            <person name="Sinninghe Damste J."/>
            <person name="Spieck E."/>
            <person name="Le Paslier D."/>
            <person name="Daims H."/>
        </authorList>
    </citation>
    <scope>NUCLEOTIDE SEQUENCE [LARGE SCALE GENOMIC DNA]</scope>
</reference>
<proteinExistence type="predicted"/>
<feature type="region of interest" description="Disordered" evidence="3">
    <location>
        <begin position="1"/>
        <end position="30"/>
    </location>
</feature>
<feature type="region of interest" description="Disordered" evidence="3">
    <location>
        <begin position="76"/>
        <end position="110"/>
    </location>
</feature>
<feature type="domain" description="Teneurin NHL" evidence="4">
    <location>
        <begin position="132"/>
        <end position="187"/>
    </location>
</feature>
<keyword evidence="6" id="KW-1185">Reference proteome</keyword>
<dbReference type="KEGG" id="nde:NIDE1006"/>
<dbReference type="InterPro" id="IPR056822">
    <property type="entry name" value="TEN_NHL"/>
</dbReference>
<accession>D8PC08</accession>
<dbReference type="PANTHER" id="PTHR46388:SF2">
    <property type="entry name" value="NHL REPEAT-CONTAINING PROTEIN 2"/>
    <property type="match status" value="1"/>
</dbReference>
<evidence type="ECO:0000259" key="4">
    <source>
        <dbReference type="Pfam" id="PF25021"/>
    </source>
</evidence>
<dbReference type="STRING" id="330214.NIDE1006"/>
<sequence>MTTRTTQSGIIETLAGNGEPGYAGDGGPAGAASLNEPKGLCVDRKGNLYIADSENHVVRRVDRATGIITTVAGVCPSGTTGPAVPEPPAAEETNDDEDPFADHSGDSTKAYTQVTDLSGTVRYVTGGRLTVEHDSGDGGPARRARLNFPSAVAVDRAGNLYIADTMNHRVRKVDGATGIITNVAGTGQARYSGDGGPAVSAAINEPTGLAVSDEALYIADQSNNRVRRVDLATGVITTVAGDGTAAYSGDQVSAVQASLAGPSGVALGGDGVVYVADTFNSRIRSVDPATGQITTIAGDGGTYRYQGPAEPSSPSLSRPAGISVGSDGNVYMTDSDSHLIRVWNGQTKTISRLSGTGVAQFGGDGGDALAGSLSYPFGVAVDASGTVYVADTFNHRIRVLTVTA</sequence>
<gene>
    <name evidence="5" type="ORF">NIDE1006</name>
</gene>
<evidence type="ECO:0000256" key="1">
    <source>
        <dbReference type="ARBA" id="ARBA00022737"/>
    </source>
</evidence>
<feature type="compositionally biased region" description="Polar residues" evidence="3">
    <location>
        <begin position="1"/>
        <end position="10"/>
    </location>
</feature>
<evidence type="ECO:0000313" key="6">
    <source>
        <dbReference type="Proteomes" id="UP000001660"/>
    </source>
</evidence>
<evidence type="ECO:0000256" key="3">
    <source>
        <dbReference type="SAM" id="MobiDB-lite"/>
    </source>
</evidence>
<feature type="repeat" description="NHL" evidence="2">
    <location>
        <begin position="371"/>
        <end position="403"/>
    </location>
</feature>
<dbReference type="OrthoDB" id="9762443at2"/>
<feature type="compositionally biased region" description="Gly residues" evidence="3">
    <location>
        <begin position="18"/>
        <end position="29"/>
    </location>
</feature>
<evidence type="ECO:0000256" key="2">
    <source>
        <dbReference type="PROSITE-ProRule" id="PRU00504"/>
    </source>
</evidence>
<dbReference type="InterPro" id="IPR011042">
    <property type="entry name" value="6-blade_b-propeller_TolB-like"/>
</dbReference>
<protein>
    <recommendedName>
        <fullName evidence="4">Teneurin NHL domain-containing protein</fullName>
    </recommendedName>
</protein>
<dbReference type="HOGENOM" id="CLU_008645_1_0_0"/>
<organism evidence="5 6">
    <name type="scientific">Nitrospira defluvii</name>
    <dbReference type="NCBI Taxonomy" id="330214"/>
    <lineage>
        <taxon>Bacteria</taxon>
        <taxon>Pseudomonadati</taxon>
        <taxon>Nitrospirota</taxon>
        <taxon>Nitrospiria</taxon>
        <taxon>Nitrospirales</taxon>
        <taxon>Nitrospiraceae</taxon>
        <taxon>Nitrospira</taxon>
    </lineage>
</organism>
<dbReference type="InterPro" id="IPR001258">
    <property type="entry name" value="NHL_repeat"/>
</dbReference>
<dbReference type="AlphaFoldDB" id="D8PC08"/>
<dbReference type="PROSITE" id="PS51125">
    <property type="entry name" value="NHL"/>
    <property type="match status" value="3"/>
</dbReference>
<keyword evidence="1" id="KW-0677">Repeat</keyword>
<feature type="repeat" description="NHL" evidence="2">
    <location>
        <begin position="146"/>
        <end position="176"/>
    </location>
</feature>
<name>D8PC08_9BACT</name>
<dbReference type="PANTHER" id="PTHR46388">
    <property type="entry name" value="NHL REPEAT-CONTAINING PROTEIN 2"/>
    <property type="match status" value="1"/>
</dbReference>
<dbReference type="EMBL" id="FP929003">
    <property type="protein sequence ID" value="CBK40767.1"/>
    <property type="molecule type" value="Genomic_DNA"/>
</dbReference>
<dbReference type="Gene3D" id="2.120.10.30">
    <property type="entry name" value="TolB, C-terminal domain"/>
    <property type="match status" value="4"/>
</dbReference>
<feature type="domain" description="Teneurin NHL" evidence="4">
    <location>
        <begin position="22"/>
        <end position="74"/>
    </location>
</feature>
<dbReference type="Pfam" id="PF25021">
    <property type="entry name" value="TEN_NHL"/>
    <property type="match status" value="2"/>
</dbReference>
<dbReference type="SUPFAM" id="SSF101898">
    <property type="entry name" value="NHL repeat"/>
    <property type="match status" value="1"/>
</dbReference>
<dbReference type="eggNOG" id="COG3391">
    <property type="taxonomic scope" value="Bacteria"/>
</dbReference>
<evidence type="ECO:0000313" key="5">
    <source>
        <dbReference type="EMBL" id="CBK40767.1"/>
    </source>
</evidence>
<feature type="repeat" description="NHL" evidence="2">
    <location>
        <begin position="28"/>
        <end position="58"/>
    </location>
</feature>